<dbReference type="EMBL" id="JAKMXF010000088">
    <property type="protein sequence ID" value="KAI6658469.1"/>
    <property type="molecule type" value="Genomic_DNA"/>
</dbReference>
<organism evidence="1 2">
    <name type="scientific">Oopsacas minuta</name>
    <dbReference type="NCBI Taxonomy" id="111878"/>
    <lineage>
        <taxon>Eukaryota</taxon>
        <taxon>Metazoa</taxon>
        <taxon>Porifera</taxon>
        <taxon>Hexactinellida</taxon>
        <taxon>Hexasterophora</taxon>
        <taxon>Lyssacinosida</taxon>
        <taxon>Leucopsacidae</taxon>
        <taxon>Oopsacas</taxon>
    </lineage>
</organism>
<name>A0AAV7KBE5_9METZ</name>
<proteinExistence type="predicted"/>
<sequence>MAKFTSAKHQHLIQDSLFQKSFLSFTGKFNWLHFAKDCMITIVFPAGLRENQHVLAYWQWDVDAKGMHSKAEPKGVIDVLGKSTKPPYIRFFKDNYYWFEGEILDSEKVINLTMWDKTQKTRSSFQVALSFSK</sequence>
<dbReference type="Proteomes" id="UP001165289">
    <property type="component" value="Unassembled WGS sequence"/>
</dbReference>
<dbReference type="AlphaFoldDB" id="A0AAV7KBE5"/>
<accession>A0AAV7KBE5</accession>
<gene>
    <name evidence="1" type="ORF">LOD99_15269</name>
</gene>
<comment type="caution">
    <text evidence="1">The sequence shown here is derived from an EMBL/GenBank/DDBJ whole genome shotgun (WGS) entry which is preliminary data.</text>
</comment>
<evidence type="ECO:0000313" key="2">
    <source>
        <dbReference type="Proteomes" id="UP001165289"/>
    </source>
</evidence>
<keyword evidence="2" id="KW-1185">Reference proteome</keyword>
<protein>
    <submittedName>
        <fullName evidence="1">Uncharacterized protein</fullName>
    </submittedName>
</protein>
<reference evidence="1 2" key="1">
    <citation type="journal article" date="2023" name="BMC Biol.">
        <title>The compact genome of the sponge Oopsacas minuta (Hexactinellida) is lacking key metazoan core genes.</title>
        <authorList>
            <person name="Santini S."/>
            <person name="Schenkelaars Q."/>
            <person name="Jourda C."/>
            <person name="Duchesne M."/>
            <person name="Belahbib H."/>
            <person name="Rocher C."/>
            <person name="Selva M."/>
            <person name="Riesgo A."/>
            <person name="Vervoort M."/>
            <person name="Leys S.P."/>
            <person name="Kodjabachian L."/>
            <person name="Le Bivic A."/>
            <person name="Borchiellini C."/>
            <person name="Claverie J.M."/>
            <person name="Renard E."/>
        </authorList>
    </citation>
    <scope>NUCLEOTIDE SEQUENCE [LARGE SCALE GENOMIC DNA]</scope>
    <source>
        <strain evidence="1">SPO-2</strain>
    </source>
</reference>
<evidence type="ECO:0000313" key="1">
    <source>
        <dbReference type="EMBL" id="KAI6658469.1"/>
    </source>
</evidence>